<dbReference type="PROSITE" id="PS00911">
    <property type="entry name" value="DHODEHASE_1"/>
    <property type="match status" value="1"/>
</dbReference>
<evidence type="ECO:0000256" key="9">
    <source>
        <dbReference type="ARBA" id="ARBA00022643"/>
    </source>
</evidence>
<keyword evidence="10" id="KW-0665">Pyrimidine biosynthesis</keyword>
<dbReference type="Pfam" id="PF01180">
    <property type="entry name" value="DHO_dh"/>
    <property type="match status" value="1"/>
</dbReference>
<evidence type="ECO:0000256" key="4">
    <source>
        <dbReference type="ARBA" id="ARBA00005161"/>
    </source>
</evidence>
<protein>
    <recommendedName>
        <fullName evidence="7 14">Dihydroorotate dehydrogenase (quinone)</fullName>
        <ecNumber evidence="6 14">1.3.5.2</ecNumber>
    </recommendedName>
</protein>
<evidence type="ECO:0000256" key="2">
    <source>
        <dbReference type="ARBA" id="ARBA00003125"/>
    </source>
</evidence>
<evidence type="ECO:0000256" key="5">
    <source>
        <dbReference type="ARBA" id="ARBA00005359"/>
    </source>
</evidence>
<comment type="function">
    <text evidence="2">Catalyzes the conversion of dihydroorotate to orotate with quinone as electron acceptor.</text>
</comment>
<evidence type="ECO:0000313" key="16">
    <source>
        <dbReference type="Proteomes" id="UP000187266"/>
    </source>
</evidence>
<keyword evidence="11" id="KW-0560">Oxidoreductase</keyword>
<reference evidence="15 16" key="1">
    <citation type="submission" date="2017-01" db="EMBL/GenBank/DDBJ databases">
        <title>Genomic analysis of Xuhuaishuia manganoxidans DY6-4.</title>
        <authorList>
            <person name="Wang X."/>
        </authorList>
    </citation>
    <scope>NUCLEOTIDE SEQUENCE [LARGE SCALE GENOMIC DNA]</scope>
    <source>
        <strain evidence="15 16">DY6-4</strain>
    </source>
</reference>
<sequence>MSLTERLGLPLLRRIDPELAHGLSIRALESGLSGMLTGNAGPVTSDRLRVRLAGMDLANPVGLAAGFDKNAQAIPALARAGFGFVELGAATPRPQDGNPRPRLFRLPEDRAAINRFGFNNQGAEVIAGRLEASRPAATDAGVPVGLNLGANKDSADRAADFGRVLATCGAHVDFATVNVSSPNTERLRDLQGAEALAALLSQVLAVRDGLERRVPVFLKIAPDLTAEELADIARVAREVAIDGIIATNTTLDREGLRSPHRDERGGLSGAPLFEKSTRVLAHLSHLTEGNIPLIGVGGISTAEQALAKIRAGATAVQLYTAMVYGGLSLAREIATGLDRLLEQRGFASVAEAVGTGRDEWLL</sequence>
<dbReference type="PANTHER" id="PTHR48109">
    <property type="entry name" value="DIHYDROOROTATE DEHYDROGENASE (QUINONE), MITOCHONDRIAL-RELATED"/>
    <property type="match status" value="1"/>
</dbReference>
<name>A0A1U7DJX0_9RHOB</name>
<organism evidence="15 16">
    <name type="scientific">Brevirhabdus pacifica</name>
    <dbReference type="NCBI Taxonomy" id="1267768"/>
    <lineage>
        <taxon>Bacteria</taxon>
        <taxon>Pseudomonadati</taxon>
        <taxon>Pseudomonadota</taxon>
        <taxon>Alphaproteobacteria</taxon>
        <taxon>Rhodobacterales</taxon>
        <taxon>Paracoccaceae</taxon>
        <taxon>Brevirhabdus</taxon>
    </lineage>
</organism>
<dbReference type="GO" id="GO:0016020">
    <property type="term" value="C:membrane"/>
    <property type="evidence" value="ECO:0007669"/>
    <property type="project" value="UniProtKB-SubCell"/>
</dbReference>
<evidence type="ECO:0000256" key="3">
    <source>
        <dbReference type="ARBA" id="ARBA00004370"/>
    </source>
</evidence>
<dbReference type="InterPro" id="IPR013785">
    <property type="entry name" value="Aldolase_TIM"/>
</dbReference>
<accession>A0A1U7DJX0</accession>
<evidence type="ECO:0000256" key="6">
    <source>
        <dbReference type="ARBA" id="ARBA00012791"/>
    </source>
</evidence>
<comment type="pathway">
    <text evidence="4">Pyrimidine metabolism; UMP biosynthesis via de novo pathway; orotate from (S)-dihydroorotate (quinone route): step 1/1.</text>
</comment>
<dbReference type="GO" id="GO:0044205">
    <property type="term" value="P:'de novo' UMP biosynthetic process"/>
    <property type="evidence" value="ECO:0007669"/>
    <property type="project" value="UniProtKB-UniPathway"/>
</dbReference>
<accession>A0A2M9D4U4</accession>
<comment type="cofactor">
    <cofactor evidence="1">
        <name>FMN</name>
        <dbReference type="ChEBI" id="CHEBI:58210"/>
    </cofactor>
</comment>
<dbReference type="OrthoDB" id="9802377at2"/>
<dbReference type="Proteomes" id="UP000187266">
    <property type="component" value="Chromosome"/>
</dbReference>
<comment type="catalytic activity">
    <reaction evidence="13">
        <text>(S)-dihydroorotate + a quinone = orotate + a quinol</text>
        <dbReference type="Rhea" id="RHEA:30187"/>
        <dbReference type="ChEBI" id="CHEBI:24646"/>
        <dbReference type="ChEBI" id="CHEBI:30839"/>
        <dbReference type="ChEBI" id="CHEBI:30864"/>
        <dbReference type="ChEBI" id="CHEBI:132124"/>
        <dbReference type="EC" id="1.3.5.2"/>
    </reaction>
</comment>
<evidence type="ECO:0000256" key="10">
    <source>
        <dbReference type="ARBA" id="ARBA00022975"/>
    </source>
</evidence>
<dbReference type="EMBL" id="CP019124">
    <property type="protein sequence ID" value="APX90294.1"/>
    <property type="molecule type" value="Genomic_DNA"/>
</dbReference>
<evidence type="ECO:0000256" key="14">
    <source>
        <dbReference type="NCBIfam" id="TIGR01036"/>
    </source>
</evidence>
<evidence type="ECO:0000256" key="11">
    <source>
        <dbReference type="ARBA" id="ARBA00023002"/>
    </source>
</evidence>
<comment type="similarity">
    <text evidence="5">Belongs to the dihydroorotate dehydrogenase family. Type 2 subfamily.</text>
</comment>
<dbReference type="Gene3D" id="3.20.20.70">
    <property type="entry name" value="Aldolase class I"/>
    <property type="match status" value="1"/>
</dbReference>
<keyword evidence="12" id="KW-0472">Membrane</keyword>
<dbReference type="InterPro" id="IPR005720">
    <property type="entry name" value="Dihydroorotate_DH_cat"/>
</dbReference>
<dbReference type="SUPFAM" id="SSF51395">
    <property type="entry name" value="FMN-linked oxidoreductases"/>
    <property type="match status" value="1"/>
</dbReference>
<dbReference type="UniPathway" id="UPA00070">
    <property type="reaction ID" value="UER00946"/>
</dbReference>
<dbReference type="GO" id="GO:0005737">
    <property type="term" value="C:cytoplasm"/>
    <property type="evidence" value="ECO:0007669"/>
    <property type="project" value="InterPro"/>
</dbReference>
<dbReference type="EC" id="1.3.5.2" evidence="6 14"/>
<evidence type="ECO:0000256" key="1">
    <source>
        <dbReference type="ARBA" id="ARBA00001917"/>
    </source>
</evidence>
<dbReference type="PANTHER" id="PTHR48109:SF4">
    <property type="entry name" value="DIHYDROOROTATE DEHYDROGENASE (QUINONE), MITOCHONDRIAL"/>
    <property type="match status" value="1"/>
</dbReference>
<proteinExistence type="inferred from homology"/>
<dbReference type="NCBIfam" id="NF003652">
    <property type="entry name" value="PRK05286.2-5"/>
    <property type="match status" value="1"/>
</dbReference>
<keyword evidence="8" id="KW-0285">Flavoprotein</keyword>
<gene>
    <name evidence="15" type="ORF">BV394_11630</name>
</gene>
<dbReference type="NCBIfam" id="NF003645">
    <property type="entry name" value="PRK05286.1-2"/>
    <property type="match status" value="1"/>
</dbReference>
<dbReference type="GO" id="GO:0006207">
    <property type="term" value="P:'de novo' pyrimidine nucleobase biosynthetic process"/>
    <property type="evidence" value="ECO:0007669"/>
    <property type="project" value="UniProtKB-UniRule"/>
</dbReference>
<evidence type="ECO:0000256" key="13">
    <source>
        <dbReference type="ARBA" id="ARBA00048639"/>
    </source>
</evidence>
<dbReference type="AlphaFoldDB" id="A0A1U7DJX0"/>
<dbReference type="GO" id="GO:0106430">
    <property type="term" value="F:dihydroorotate dehydrogenase (quinone) activity"/>
    <property type="evidence" value="ECO:0007669"/>
    <property type="project" value="UniProtKB-EC"/>
</dbReference>
<evidence type="ECO:0000256" key="12">
    <source>
        <dbReference type="ARBA" id="ARBA00023136"/>
    </source>
</evidence>
<dbReference type="InterPro" id="IPR005719">
    <property type="entry name" value="Dihydroorotate_DH_2"/>
</dbReference>
<dbReference type="InterPro" id="IPR050074">
    <property type="entry name" value="DHO_dehydrogenase"/>
</dbReference>
<dbReference type="CDD" id="cd04738">
    <property type="entry name" value="DHOD_2_like"/>
    <property type="match status" value="1"/>
</dbReference>
<dbReference type="RefSeq" id="WP_076980312.1">
    <property type="nucleotide sequence ID" value="NZ_CP019124.1"/>
</dbReference>
<dbReference type="NCBIfam" id="TIGR01036">
    <property type="entry name" value="pyrD_sub2"/>
    <property type="match status" value="1"/>
</dbReference>
<dbReference type="InterPro" id="IPR001295">
    <property type="entry name" value="Dihydroorotate_DH_CS"/>
</dbReference>
<evidence type="ECO:0000256" key="7">
    <source>
        <dbReference type="ARBA" id="ARBA00018366"/>
    </source>
</evidence>
<comment type="subcellular location">
    <subcellularLocation>
        <location evidence="3">Membrane</location>
    </subcellularLocation>
</comment>
<evidence type="ECO:0000256" key="8">
    <source>
        <dbReference type="ARBA" id="ARBA00022630"/>
    </source>
</evidence>
<keyword evidence="16" id="KW-1185">Reference proteome</keyword>
<dbReference type="PROSITE" id="PS00912">
    <property type="entry name" value="DHODEHASE_2"/>
    <property type="match status" value="1"/>
</dbReference>
<dbReference type="STRING" id="1267768.BV394_11630"/>
<keyword evidence="9" id="KW-0288">FMN</keyword>
<evidence type="ECO:0000313" key="15">
    <source>
        <dbReference type="EMBL" id="APX90294.1"/>
    </source>
</evidence>